<dbReference type="OrthoDB" id="331263at2759"/>
<feature type="compositionally biased region" description="Basic and acidic residues" evidence="1">
    <location>
        <begin position="572"/>
        <end position="595"/>
    </location>
</feature>
<dbReference type="Pfam" id="PF04113">
    <property type="entry name" value="Gpi16"/>
    <property type="match status" value="1"/>
</dbReference>
<dbReference type="GO" id="GO:0016255">
    <property type="term" value="P:attachment of GPI anchor to protein"/>
    <property type="evidence" value="ECO:0007669"/>
    <property type="project" value="InterPro"/>
</dbReference>
<dbReference type="PANTHER" id="PTHR12959:SF11">
    <property type="entry name" value="GPI TRANSAMIDASE COMPONENT PIG-T"/>
    <property type="match status" value="1"/>
</dbReference>
<comment type="caution">
    <text evidence="3">The sequence shown here is derived from an EMBL/GenBank/DDBJ whole genome shotgun (WGS) entry which is preliminary data.</text>
</comment>
<dbReference type="EMBL" id="JAGRRH010000021">
    <property type="protein sequence ID" value="KAG7346489.1"/>
    <property type="molecule type" value="Genomic_DNA"/>
</dbReference>
<keyword evidence="2" id="KW-0812">Transmembrane</keyword>
<keyword evidence="2" id="KW-1133">Transmembrane helix</keyword>
<proteinExistence type="predicted"/>
<accession>A0A9K3KMN2</accession>
<gene>
    <name evidence="3" type="ORF">IV203_005557</name>
</gene>
<dbReference type="PANTHER" id="PTHR12959">
    <property type="entry name" value="GPI TRANSAMIDASE COMPONENT PIG-T-RELATED"/>
    <property type="match status" value="1"/>
</dbReference>
<keyword evidence="2" id="KW-0472">Membrane</keyword>
<feature type="transmembrane region" description="Helical" evidence="2">
    <location>
        <begin position="519"/>
        <end position="539"/>
    </location>
</feature>
<dbReference type="InterPro" id="IPR007245">
    <property type="entry name" value="PIG-T"/>
</dbReference>
<dbReference type="GO" id="GO:0042765">
    <property type="term" value="C:GPI-anchor transamidase complex"/>
    <property type="evidence" value="ECO:0007669"/>
    <property type="project" value="InterPro"/>
</dbReference>
<evidence type="ECO:0000256" key="2">
    <source>
        <dbReference type="SAM" id="Phobius"/>
    </source>
</evidence>
<dbReference type="AlphaFoldDB" id="A0A9K3KMN2"/>
<keyword evidence="4" id="KW-1185">Reference proteome</keyword>
<reference evidence="3" key="2">
    <citation type="submission" date="2021-04" db="EMBL/GenBank/DDBJ databases">
        <authorList>
            <person name="Podell S."/>
        </authorList>
    </citation>
    <scope>NUCLEOTIDE SEQUENCE</scope>
    <source>
        <strain evidence="3">Hildebrandi</strain>
    </source>
</reference>
<evidence type="ECO:0000256" key="1">
    <source>
        <dbReference type="SAM" id="MobiDB-lite"/>
    </source>
</evidence>
<evidence type="ECO:0000313" key="3">
    <source>
        <dbReference type="EMBL" id="KAG7346489.1"/>
    </source>
</evidence>
<reference evidence="3" key="1">
    <citation type="journal article" date="2021" name="Sci. Rep.">
        <title>Diploid genomic architecture of Nitzschia inconspicua, an elite biomass production diatom.</title>
        <authorList>
            <person name="Oliver A."/>
            <person name="Podell S."/>
            <person name="Pinowska A."/>
            <person name="Traller J.C."/>
            <person name="Smith S.R."/>
            <person name="McClure R."/>
            <person name="Beliaev A."/>
            <person name="Bohutskyi P."/>
            <person name="Hill E.A."/>
            <person name="Rabines A."/>
            <person name="Zheng H."/>
            <person name="Allen L.Z."/>
            <person name="Kuo A."/>
            <person name="Grigoriev I.V."/>
            <person name="Allen A.E."/>
            <person name="Hazlebeck D."/>
            <person name="Allen E.E."/>
        </authorList>
    </citation>
    <scope>NUCLEOTIDE SEQUENCE</scope>
    <source>
        <strain evidence="3">Hildebrandi</strain>
    </source>
</reference>
<organism evidence="3 4">
    <name type="scientific">Nitzschia inconspicua</name>
    <dbReference type="NCBI Taxonomy" id="303405"/>
    <lineage>
        <taxon>Eukaryota</taxon>
        <taxon>Sar</taxon>
        <taxon>Stramenopiles</taxon>
        <taxon>Ochrophyta</taxon>
        <taxon>Bacillariophyta</taxon>
        <taxon>Bacillariophyceae</taxon>
        <taxon>Bacillariophycidae</taxon>
        <taxon>Bacillariales</taxon>
        <taxon>Bacillariaceae</taxon>
        <taxon>Nitzschia</taxon>
    </lineage>
</organism>
<evidence type="ECO:0000313" key="4">
    <source>
        <dbReference type="Proteomes" id="UP000693970"/>
    </source>
</evidence>
<protein>
    <submittedName>
        <fullName evidence="3">Gpi16 subunit, GPI transamidase component</fullName>
    </submittedName>
</protein>
<name>A0A9K3KMN2_9STRA</name>
<feature type="region of interest" description="Disordered" evidence="1">
    <location>
        <begin position="572"/>
        <end position="609"/>
    </location>
</feature>
<dbReference type="Proteomes" id="UP000693970">
    <property type="component" value="Unassembled WGS sequence"/>
</dbReference>
<feature type="compositionally biased region" description="Polar residues" evidence="1">
    <location>
        <begin position="596"/>
        <end position="609"/>
    </location>
</feature>
<sequence length="609" mass="68338">MTESNVASDVPFSYQERLLMGDATYSTTSIRLESLATWKNDTTLHPFFDLLSNHPLIGKVYMSIASTATQLFPTYNNKNSSSRSINGSLDRVPLLSQPQIPIPLPPHSMPQGFWLSIETVDGISRDVAALAVQEILKDLVTTRLLTTPVTGATWDVLVTTESSSISKKDASTSSSYQLLLPLNGAAWSSDALQQSLAKTVPHVCHPNNGEILFFGWNALQWSNFLVGNLQDVKDEVARSSTVANQVPLSKQMWWMWNAVDKKLDNGFASDNSFQFGIQYQVPAVTASANPLDLLPTAFQSQNSACEFGEKALYQLLDSRLKRMRDEEEHGDMLTSPSSSEADLLVYPYQARLNNVLRRHHTNHGRFEASMEMTPILAESDDIQCQFNYRQILPSFVSPIWQSLSIDVTDNSNKNHRVKTSVEWIAEDESSILQVRGHTDQGDTLPSQIRISLEWEPSFLTLDDFPGDPNRGRELPPGRLTIHCHPTEQNSSLLLQPIQVYSNTMLVLPPIPDLSMPFNVVSLTSSLYAYIIGMLITILVRKSSNKIKYMLYPQKKPASKLQKIKQRITEKLFSKTKRADRAKEKTTEGDDDKETHTTMAKQDTNVIKED</sequence>